<evidence type="ECO:0000313" key="2">
    <source>
        <dbReference type="Proteomes" id="UP000002970"/>
    </source>
</evidence>
<organism evidence="1 2">
    <name type="scientific">Clostridium symbiosum (strain WAL-14163)</name>
    <dbReference type="NCBI Taxonomy" id="742740"/>
    <lineage>
        <taxon>Bacteria</taxon>
        <taxon>Bacillati</taxon>
        <taxon>Bacillota</taxon>
        <taxon>Clostridia</taxon>
        <taxon>Lachnospirales</taxon>
        <taxon>Lachnospiraceae</taxon>
        <taxon>Otoolea</taxon>
    </lineage>
</organism>
<comment type="caution">
    <text evidence="1">The sequence shown here is derived from an EMBL/GenBank/DDBJ whole genome shotgun (WGS) entry which is preliminary data.</text>
</comment>
<sequence>MRSGPVIVQQGGRFTLIQLQAPVSFSSDAAALAGLVDGRFTAGIFVKGRQYLSYSFADTPPFVYICLIEAVLRIRFKLLGTAFLMELSLEPSMSQLSMTSQTAIWLRSRKFLFSFVDAGSGSFRSAARTGQKRFLGWP</sequence>
<dbReference type="EMBL" id="ADLQ01000067">
    <property type="protein sequence ID" value="EGA93196.1"/>
    <property type="molecule type" value="Genomic_DNA"/>
</dbReference>
<dbReference type="Proteomes" id="UP000002970">
    <property type="component" value="Unassembled WGS sequence"/>
</dbReference>
<accession>E7GPT6</accession>
<name>E7GPT6_CLOS6</name>
<keyword evidence="2" id="KW-1185">Reference proteome</keyword>
<gene>
    <name evidence="1" type="ORF">HMPREF9474_02931</name>
</gene>
<protein>
    <submittedName>
        <fullName evidence="1">Uncharacterized protein</fullName>
    </submittedName>
</protein>
<reference evidence="1 2" key="1">
    <citation type="submission" date="2010-12" db="EMBL/GenBank/DDBJ databases">
        <title>The Genome Sequence of Clostridium symbiosum strain WAL-14163.</title>
        <authorList>
            <person name="Earl A."/>
            <person name="Ward D."/>
            <person name="Feldgarden M."/>
            <person name="Gevers D."/>
            <person name="Finegold S.M."/>
            <person name="Summanen P.H."/>
            <person name="Molitoris D.R."/>
            <person name="Vaisanen M.L."/>
            <person name="Daigneault M."/>
            <person name="Young S.K."/>
            <person name="Zeng Q."/>
            <person name="Gargeya S."/>
            <person name="Fitzgerald M."/>
            <person name="Haas B."/>
            <person name="Abouelleil A."/>
            <person name="Alvarado L."/>
            <person name="Arachchi H.M."/>
            <person name="Berlin A."/>
            <person name="Brown A."/>
            <person name="Chapman S.B."/>
            <person name="Chen Z."/>
            <person name="Dunbar C."/>
            <person name="Freedman E."/>
            <person name="Gearin G."/>
            <person name="Gellesch M."/>
            <person name="Goldberg J."/>
            <person name="Griggs A."/>
            <person name="Gujja S."/>
            <person name="Heilman E."/>
            <person name="Heiman D."/>
            <person name="Howarth C."/>
            <person name="Larson L."/>
            <person name="Lui A."/>
            <person name="MacDonald P.J.P."/>
            <person name="Mehta T."/>
            <person name="Montmayeur A."/>
            <person name="Murphy C."/>
            <person name="Neiman D."/>
            <person name="Pearson M."/>
            <person name="Priest M."/>
            <person name="Roberts A."/>
            <person name="Saif S."/>
            <person name="Shea T."/>
            <person name="Shenoy N."/>
            <person name="Sisk P."/>
            <person name="Stolte C."/>
            <person name="Sykes S."/>
            <person name="White J."/>
            <person name="Yandava C."/>
            <person name="Nusbaum C."/>
            <person name="Birren B."/>
        </authorList>
    </citation>
    <scope>NUCLEOTIDE SEQUENCE [LARGE SCALE GENOMIC DNA]</scope>
    <source>
        <strain evidence="1 2">WAL-14163</strain>
    </source>
</reference>
<evidence type="ECO:0000313" key="1">
    <source>
        <dbReference type="EMBL" id="EGA93196.1"/>
    </source>
</evidence>
<proteinExistence type="predicted"/>
<dbReference type="HOGENOM" id="CLU_1851723_0_0_9"/>
<dbReference type="AlphaFoldDB" id="E7GPT6"/>